<sequence length="84" mass="9841">MEVEDHQKRVSNTRRAIDDLKAELAKVSDQPDVTPRINEVIAELRRVQVDRAKIEGEKGDLRRERENLLCENKMLEKKLNDMIT</sequence>
<feature type="coiled-coil region" evidence="1">
    <location>
        <begin position="3"/>
        <end position="78"/>
    </location>
</feature>
<reference evidence="3" key="1">
    <citation type="submission" date="2024-04" db="EMBL/GenBank/DDBJ databases">
        <title>Salinicola lusitanus LLJ914,a marine bacterium isolated from the Okinawa Trough.</title>
        <authorList>
            <person name="Li J."/>
        </authorList>
    </citation>
    <scope>NUCLEOTIDE SEQUENCE [LARGE SCALE GENOMIC DNA]</scope>
</reference>
<comment type="caution">
    <text evidence="2">The sequence shown here is derived from an EMBL/GenBank/DDBJ whole genome shotgun (WGS) entry which is preliminary data.</text>
</comment>
<evidence type="ECO:0000313" key="2">
    <source>
        <dbReference type="EMBL" id="KAK7878538.1"/>
    </source>
</evidence>
<protein>
    <submittedName>
        <fullName evidence="2">Uncharacterized protein</fullName>
    </submittedName>
</protein>
<organism evidence="2 3">
    <name type="scientific">Mugilogobius chulae</name>
    <name type="common">yellowstripe goby</name>
    <dbReference type="NCBI Taxonomy" id="88201"/>
    <lineage>
        <taxon>Eukaryota</taxon>
        <taxon>Metazoa</taxon>
        <taxon>Chordata</taxon>
        <taxon>Craniata</taxon>
        <taxon>Vertebrata</taxon>
        <taxon>Euteleostomi</taxon>
        <taxon>Actinopterygii</taxon>
        <taxon>Neopterygii</taxon>
        <taxon>Teleostei</taxon>
        <taxon>Neoteleostei</taxon>
        <taxon>Acanthomorphata</taxon>
        <taxon>Gobiaria</taxon>
        <taxon>Gobiiformes</taxon>
        <taxon>Gobioidei</taxon>
        <taxon>Gobiidae</taxon>
        <taxon>Gobionellinae</taxon>
        <taxon>Mugilogobius</taxon>
    </lineage>
</organism>
<proteinExistence type="predicted"/>
<dbReference type="AlphaFoldDB" id="A0AAW0MPW9"/>
<gene>
    <name evidence="2" type="ORF">WMY93_030374</name>
</gene>
<dbReference type="EMBL" id="JBBPFD010000491">
    <property type="protein sequence ID" value="KAK7878538.1"/>
    <property type="molecule type" value="Genomic_DNA"/>
</dbReference>
<accession>A0AAW0MPW9</accession>
<keyword evidence="3" id="KW-1185">Reference proteome</keyword>
<keyword evidence="1" id="KW-0175">Coiled coil</keyword>
<dbReference type="Proteomes" id="UP001460270">
    <property type="component" value="Unassembled WGS sequence"/>
</dbReference>
<name>A0AAW0MPW9_9GOBI</name>
<evidence type="ECO:0000313" key="3">
    <source>
        <dbReference type="Proteomes" id="UP001460270"/>
    </source>
</evidence>
<evidence type="ECO:0000256" key="1">
    <source>
        <dbReference type="SAM" id="Coils"/>
    </source>
</evidence>